<sequence>MSRRYPEECVECNGFCMYARLERITTSVHDEQNSQINGFECTNQFIQQPPFVGPNHIESIHQLSHYGPIQQPQNMNGHVQPLIFNRPRHSRVYRPEQFPQHPCINGPVQLPQITEINNVSNENYIPAEPNPQIQHHQATIRNYQIQPPLTPVQANIQINNLQRQPSFVSQTSNASNVTVQPLQEFKNCNCLVCSLLKNQCFQSIGDENCVTRNEQNEEVNVNNATVIINNNNP</sequence>
<accession>A0ACA9LQR2</accession>
<name>A0ACA9LQR2_9GLOM</name>
<organism evidence="1 2">
    <name type="scientific">Dentiscutata heterogama</name>
    <dbReference type="NCBI Taxonomy" id="1316150"/>
    <lineage>
        <taxon>Eukaryota</taxon>
        <taxon>Fungi</taxon>
        <taxon>Fungi incertae sedis</taxon>
        <taxon>Mucoromycota</taxon>
        <taxon>Glomeromycotina</taxon>
        <taxon>Glomeromycetes</taxon>
        <taxon>Diversisporales</taxon>
        <taxon>Gigasporaceae</taxon>
        <taxon>Dentiscutata</taxon>
    </lineage>
</organism>
<protein>
    <submittedName>
        <fullName evidence="1">14993_t:CDS:1</fullName>
    </submittedName>
</protein>
<proteinExistence type="predicted"/>
<evidence type="ECO:0000313" key="1">
    <source>
        <dbReference type="EMBL" id="CAG8543478.1"/>
    </source>
</evidence>
<dbReference type="EMBL" id="CAJVPU010005127">
    <property type="protein sequence ID" value="CAG8543478.1"/>
    <property type="molecule type" value="Genomic_DNA"/>
</dbReference>
<keyword evidence="2" id="KW-1185">Reference proteome</keyword>
<gene>
    <name evidence="1" type="ORF">DHETER_LOCUS4908</name>
</gene>
<evidence type="ECO:0000313" key="2">
    <source>
        <dbReference type="Proteomes" id="UP000789702"/>
    </source>
</evidence>
<dbReference type="Proteomes" id="UP000789702">
    <property type="component" value="Unassembled WGS sequence"/>
</dbReference>
<reference evidence="1" key="1">
    <citation type="submission" date="2021-06" db="EMBL/GenBank/DDBJ databases">
        <authorList>
            <person name="Kallberg Y."/>
            <person name="Tangrot J."/>
            <person name="Rosling A."/>
        </authorList>
    </citation>
    <scope>NUCLEOTIDE SEQUENCE</scope>
    <source>
        <strain evidence="1">IL203A</strain>
    </source>
</reference>
<comment type="caution">
    <text evidence="1">The sequence shown here is derived from an EMBL/GenBank/DDBJ whole genome shotgun (WGS) entry which is preliminary data.</text>
</comment>